<dbReference type="InterPro" id="IPR029018">
    <property type="entry name" value="Hex-like_dom2"/>
</dbReference>
<dbReference type="Pfam" id="PF16126">
    <property type="entry name" value="DUF4838"/>
    <property type="match status" value="1"/>
</dbReference>
<proteinExistence type="predicted"/>
<keyword evidence="3" id="KW-1185">Reference proteome</keyword>
<keyword evidence="1" id="KW-0378">Hydrolase</keyword>
<dbReference type="RefSeq" id="WP_209970948.1">
    <property type="nucleotide sequence ID" value="NZ_JAGGLB010000004.1"/>
</dbReference>
<comment type="caution">
    <text evidence="2">The sequence shown here is derived from an EMBL/GenBank/DDBJ whole genome shotgun (WGS) entry which is preliminary data.</text>
</comment>
<dbReference type="InterPro" id="IPR032287">
    <property type="entry name" value="DUF4838"/>
</dbReference>
<dbReference type="Proteomes" id="UP001519287">
    <property type="component" value="Unassembled WGS sequence"/>
</dbReference>
<reference evidence="2 3" key="1">
    <citation type="submission" date="2021-03" db="EMBL/GenBank/DDBJ databases">
        <title>Genomic Encyclopedia of Type Strains, Phase IV (KMG-IV): sequencing the most valuable type-strain genomes for metagenomic binning, comparative biology and taxonomic classification.</title>
        <authorList>
            <person name="Goeker M."/>
        </authorList>
    </citation>
    <scope>NUCLEOTIDE SEQUENCE [LARGE SCALE GENOMIC DNA]</scope>
    <source>
        <strain evidence="2 3">DSM 26048</strain>
    </source>
</reference>
<gene>
    <name evidence="2" type="ORF">J2Z66_001751</name>
</gene>
<dbReference type="PANTHER" id="PTHR47406">
    <property type="entry name" value="COAGULATION FACTOR 5/8 TYPE, C-TERMINAL"/>
    <property type="match status" value="1"/>
</dbReference>
<name>A0ABS4IRF4_9BACL</name>
<sequence length="787" mass="89980">MKLTNMQADGIKICEGAQITAVALTAPDANDQIRYAAALLVTYINKSTGGQLFCLSTSDPDIPSDIHRIYIGTYDPAIQTEIRSRLDGLGSDGFIIFPYENSIAIVGNTSGGTEFGVLEFLERYVGVRWLMPGPDGADVPYHTDITIPLVPICDEPASLSRHFFGTESADTSIEWARHNRMQDTIHFHHNMSELFNPQVFQEHPEYYPDGVLPSHPDNWQPCMNDITARVAAQRIITFFEQNPDAISYSLGINDSQIYCEANPDHPLYTGKINSIGYLDLSDVYYPWINKIVESVSEIYPDKYFGLLAYWNVYDPPTKVKLHPRIIPYITDDRMSWIDPVKRLEGHKHTERWKQAAEHLAFYEYLYGSPYCVPRIYNYRMAENYKYAKDANVIAHVAELFPNFGEGPKPWISAKLQWNPEQRVEDLLNEWVVRAVGWKAAPYLLEYYNFWEYFWNTRVFVTEWYRKWADSAVRFNFLDLFDSSYLQAVSDEDLAACRLFMEQVVFHAETEGQKKRALLLMSTFEYYEASTLSYMRDTQTPRPASNEEALAILLENSRTAEIAEKRLQWLKNPPEAMQLMSPNDLFSFEGVWIWRGTERAIASSMAEWLDHSPDPGSFLSQLNMYGGDEEPIAVRNYARLIAAQCNGGLNLIKEGSNYTENITWHWTENPLTQIRTGACLIEEAHLEPGWYGAIIRLNVTEEMDVNATVNWYFHLTNEAGEIVDSVITGRIPLATTKGDLITLETIFEVGVENCKASLAFRVYEIKPGEQLDLAIQDVALYSLNLKLA</sequence>
<evidence type="ECO:0008006" key="4">
    <source>
        <dbReference type="Google" id="ProtNLM"/>
    </source>
</evidence>
<evidence type="ECO:0000256" key="1">
    <source>
        <dbReference type="ARBA" id="ARBA00022801"/>
    </source>
</evidence>
<protein>
    <recommendedName>
        <fullName evidence="4">DUF4838 domain-containing protein</fullName>
    </recommendedName>
</protein>
<evidence type="ECO:0000313" key="3">
    <source>
        <dbReference type="Proteomes" id="UP001519287"/>
    </source>
</evidence>
<organism evidence="2 3">
    <name type="scientific">Paenibacillus eucommiae</name>
    <dbReference type="NCBI Taxonomy" id="1355755"/>
    <lineage>
        <taxon>Bacteria</taxon>
        <taxon>Bacillati</taxon>
        <taxon>Bacillota</taxon>
        <taxon>Bacilli</taxon>
        <taxon>Bacillales</taxon>
        <taxon>Paenibacillaceae</taxon>
        <taxon>Paenibacillus</taxon>
    </lineage>
</organism>
<dbReference type="PANTHER" id="PTHR47406:SF2">
    <property type="entry name" value="ALPHA GLUCURONIDASE N-TERMINAL DOMAIN-CONTAINING PROTEIN"/>
    <property type="match status" value="1"/>
</dbReference>
<dbReference type="EMBL" id="JAGGLB010000004">
    <property type="protein sequence ID" value="MBP1990153.1"/>
    <property type="molecule type" value="Genomic_DNA"/>
</dbReference>
<dbReference type="Gene3D" id="3.30.379.10">
    <property type="entry name" value="Chitobiase/beta-hexosaminidase domain 2-like"/>
    <property type="match status" value="1"/>
</dbReference>
<evidence type="ECO:0000313" key="2">
    <source>
        <dbReference type="EMBL" id="MBP1990153.1"/>
    </source>
</evidence>
<accession>A0ABS4IRF4</accession>
<dbReference type="SUPFAM" id="SSF55545">
    <property type="entry name" value="beta-N-acetylhexosaminidase-like domain"/>
    <property type="match status" value="1"/>
</dbReference>